<gene>
    <name evidence="12" type="ORF">PECAL_2P17030</name>
</gene>
<dbReference type="GO" id="GO:0040029">
    <property type="term" value="P:epigenetic regulation of gene expression"/>
    <property type="evidence" value="ECO:0007669"/>
    <property type="project" value="TreeGrafter"/>
</dbReference>
<dbReference type="InterPro" id="IPR023801">
    <property type="entry name" value="His_deacetylse_dom"/>
</dbReference>
<dbReference type="InterPro" id="IPR000286">
    <property type="entry name" value="HDACs"/>
</dbReference>
<evidence type="ECO:0000256" key="3">
    <source>
        <dbReference type="ARBA" id="ARBA00012111"/>
    </source>
</evidence>
<proteinExistence type="inferred from homology"/>
<feature type="compositionally biased region" description="Pro residues" evidence="10">
    <location>
        <begin position="79"/>
        <end position="100"/>
    </location>
</feature>
<dbReference type="AlphaFoldDB" id="A0A8J2SDV2"/>
<evidence type="ECO:0000256" key="5">
    <source>
        <dbReference type="ARBA" id="ARBA00022801"/>
    </source>
</evidence>
<dbReference type="PANTHER" id="PTHR10625:SF5">
    <property type="entry name" value="HISTONE DEACETYLASE"/>
    <property type="match status" value="1"/>
</dbReference>
<feature type="region of interest" description="Disordered" evidence="10">
    <location>
        <begin position="1"/>
        <end position="48"/>
    </location>
</feature>
<keyword evidence="4" id="KW-0678">Repressor</keyword>
<name>A0A8J2SDV2_9STRA</name>
<keyword evidence="8" id="KW-0804">Transcription</keyword>
<keyword evidence="7" id="KW-0805">Transcription regulation</keyword>
<dbReference type="OrthoDB" id="424012at2759"/>
<accession>A0A8J2SDV2</accession>
<feature type="region of interest" description="Disordered" evidence="10">
    <location>
        <begin position="78"/>
        <end position="111"/>
    </location>
</feature>
<evidence type="ECO:0000256" key="10">
    <source>
        <dbReference type="SAM" id="MobiDB-lite"/>
    </source>
</evidence>
<dbReference type="PANTHER" id="PTHR10625">
    <property type="entry name" value="HISTONE DEACETYLASE HDAC1-RELATED"/>
    <property type="match status" value="1"/>
</dbReference>
<evidence type="ECO:0000313" key="13">
    <source>
        <dbReference type="Proteomes" id="UP000789595"/>
    </source>
</evidence>
<keyword evidence="9" id="KW-0539">Nucleus</keyword>
<dbReference type="EC" id="3.5.1.98" evidence="3"/>
<dbReference type="InterPro" id="IPR037138">
    <property type="entry name" value="His_deacetylse_dom_sf"/>
</dbReference>
<evidence type="ECO:0000313" key="12">
    <source>
        <dbReference type="EMBL" id="CAH0368631.1"/>
    </source>
</evidence>
<organism evidence="12 13">
    <name type="scientific">Pelagomonas calceolata</name>
    <dbReference type="NCBI Taxonomy" id="35677"/>
    <lineage>
        <taxon>Eukaryota</taxon>
        <taxon>Sar</taxon>
        <taxon>Stramenopiles</taxon>
        <taxon>Ochrophyta</taxon>
        <taxon>Pelagophyceae</taxon>
        <taxon>Pelagomonadales</taxon>
        <taxon>Pelagomonadaceae</taxon>
        <taxon>Pelagomonas</taxon>
    </lineage>
</organism>
<dbReference type="GO" id="GO:0000118">
    <property type="term" value="C:histone deacetylase complex"/>
    <property type="evidence" value="ECO:0007669"/>
    <property type="project" value="TreeGrafter"/>
</dbReference>
<keyword evidence="13" id="KW-1185">Reference proteome</keyword>
<evidence type="ECO:0000259" key="11">
    <source>
        <dbReference type="Pfam" id="PF00850"/>
    </source>
</evidence>
<evidence type="ECO:0000256" key="7">
    <source>
        <dbReference type="ARBA" id="ARBA00023015"/>
    </source>
</evidence>
<comment type="caution">
    <text evidence="12">The sequence shown here is derived from an EMBL/GenBank/DDBJ whole genome shotgun (WGS) entry which is preliminary data.</text>
</comment>
<evidence type="ECO:0000256" key="8">
    <source>
        <dbReference type="ARBA" id="ARBA00023163"/>
    </source>
</evidence>
<feature type="compositionally biased region" description="Low complexity" evidence="10">
    <location>
        <begin position="101"/>
        <end position="111"/>
    </location>
</feature>
<dbReference type="EMBL" id="CAKKNE010000002">
    <property type="protein sequence ID" value="CAH0368631.1"/>
    <property type="molecule type" value="Genomic_DNA"/>
</dbReference>
<keyword evidence="6" id="KW-0156">Chromatin regulator</keyword>
<dbReference type="PRINTS" id="PR01270">
    <property type="entry name" value="HDASUPER"/>
</dbReference>
<evidence type="ECO:0000256" key="6">
    <source>
        <dbReference type="ARBA" id="ARBA00022853"/>
    </source>
</evidence>
<sequence length="494" mass="51143">MKQFQPLAPSSTRRPPLRPRQSSDAGTKKFRPLVARSSTPPRPPGARVGAVAAVTSRFLTGGAVARAKYRAPVLARAPAPAPAAPPSPETQEPDAPPPATTPATAAATTTAPPVTTPVVVMHNACVERHLVPAGHQERPERTASARRVAQNVVRRRPAAVGGAWAAGASVSGGDVTEAILRAHSARYYASLEAATARATSPDARVELTPAGDTMGCGDSLLAARAAVAISIEAVRAARRVPCAACLVRPPGHHVARDGKTAVAPSQGFCLLNSVAVAALEASANGFAKVAVVDFDVHHGNGTEDILSGDDRFFFASVHAFGGGTYPGTGGARTKSAANVLNVPLPPPIKKSGFRRAVEKIARRVKAFGPDLLLLSAGFDGHRDDLADLGRLDEEDYGRCTKILLASCGCPCVSILEGGYGRDCEGDDGVAREPGAGLAAAIDDQRLRSFDACLEAHLDACADHFHGAGATPPTPPEPASPLAVVRRLSEELEEE</sequence>
<reference evidence="12" key="1">
    <citation type="submission" date="2021-11" db="EMBL/GenBank/DDBJ databases">
        <authorList>
            <consortium name="Genoscope - CEA"/>
            <person name="William W."/>
        </authorList>
    </citation>
    <scope>NUCLEOTIDE SEQUENCE</scope>
</reference>
<dbReference type="InterPro" id="IPR023696">
    <property type="entry name" value="Ureohydrolase_dom_sf"/>
</dbReference>
<keyword evidence="5" id="KW-0378">Hydrolase</keyword>
<evidence type="ECO:0000256" key="9">
    <source>
        <dbReference type="ARBA" id="ARBA00023242"/>
    </source>
</evidence>
<feature type="domain" description="Histone deacetylase" evidence="11">
    <location>
        <begin position="176"/>
        <end position="420"/>
    </location>
</feature>
<comment type="subcellular location">
    <subcellularLocation>
        <location evidence="1">Nucleus</location>
    </subcellularLocation>
</comment>
<protein>
    <recommendedName>
        <fullName evidence="3">histone deacetylase</fullName>
        <ecNumber evidence="3">3.5.1.98</ecNumber>
    </recommendedName>
</protein>
<dbReference type="Gene3D" id="3.40.800.20">
    <property type="entry name" value="Histone deacetylase domain"/>
    <property type="match status" value="1"/>
</dbReference>
<evidence type="ECO:0000256" key="1">
    <source>
        <dbReference type="ARBA" id="ARBA00004123"/>
    </source>
</evidence>
<dbReference type="GO" id="GO:0141221">
    <property type="term" value="F:histone deacetylase activity, hydrolytic mechanism"/>
    <property type="evidence" value="ECO:0007669"/>
    <property type="project" value="UniProtKB-EC"/>
</dbReference>
<dbReference type="SUPFAM" id="SSF52768">
    <property type="entry name" value="Arginase/deacetylase"/>
    <property type="match status" value="1"/>
</dbReference>
<dbReference type="Proteomes" id="UP000789595">
    <property type="component" value="Unassembled WGS sequence"/>
</dbReference>
<feature type="compositionally biased region" description="Low complexity" evidence="10">
    <location>
        <begin position="9"/>
        <end position="23"/>
    </location>
</feature>
<comment type="similarity">
    <text evidence="2">Belongs to the histone deacetylase family. HD type 2 subfamily.</text>
</comment>
<dbReference type="Pfam" id="PF00850">
    <property type="entry name" value="Hist_deacetyl"/>
    <property type="match status" value="1"/>
</dbReference>
<evidence type="ECO:0000256" key="4">
    <source>
        <dbReference type="ARBA" id="ARBA00022491"/>
    </source>
</evidence>
<evidence type="ECO:0000256" key="2">
    <source>
        <dbReference type="ARBA" id="ARBA00007738"/>
    </source>
</evidence>